<keyword evidence="3" id="KW-1185">Reference proteome</keyword>
<reference evidence="2" key="1">
    <citation type="submission" date="2023-07" db="EMBL/GenBank/DDBJ databases">
        <title>Genomic Encyclopedia of Type Strains, Phase IV (KMG-IV): sequencing the most valuable type-strain genomes for metagenomic binning, comparative biology and taxonomic classification.</title>
        <authorList>
            <person name="Goeker M."/>
        </authorList>
    </citation>
    <scope>NUCLEOTIDE SEQUENCE</scope>
    <source>
        <strain evidence="2">DSM 26174</strain>
    </source>
</reference>
<dbReference type="EMBL" id="JAVDQD010000010">
    <property type="protein sequence ID" value="MDR6241647.1"/>
    <property type="molecule type" value="Genomic_DNA"/>
</dbReference>
<keyword evidence="1" id="KW-1133">Transmembrane helix</keyword>
<sequence>MLKLNNIIDQFVLSEYIRIRNTQKEKLRKNHENWSRITSNLNIALTLFVLNIFIIVAVPFLLFKGDSSTISKAIVIIGLILSFFSSKMLLRNYYPKINFYDLESKYKRLKINEFKRVNYTKNFLLYGSAISFTILLLIIYPLFEGINLF</sequence>
<evidence type="ECO:0000313" key="2">
    <source>
        <dbReference type="EMBL" id="MDR6241647.1"/>
    </source>
</evidence>
<gene>
    <name evidence="2" type="ORF">HNQ88_004734</name>
</gene>
<feature type="transmembrane region" description="Helical" evidence="1">
    <location>
        <begin position="41"/>
        <end position="63"/>
    </location>
</feature>
<feature type="transmembrane region" description="Helical" evidence="1">
    <location>
        <begin position="123"/>
        <end position="143"/>
    </location>
</feature>
<name>A0AAE4BV93_9BACT</name>
<dbReference type="Proteomes" id="UP001185092">
    <property type="component" value="Unassembled WGS sequence"/>
</dbReference>
<evidence type="ECO:0000313" key="3">
    <source>
        <dbReference type="Proteomes" id="UP001185092"/>
    </source>
</evidence>
<accession>A0AAE4BV93</accession>
<feature type="transmembrane region" description="Helical" evidence="1">
    <location>
        <begin position="69"/>
        <end position="90"/>
    </location>
</feature>
<keyword evidence="1" id="KW-0812">Transmembrane</keyword>
<dbReference type="AlphaFoldDB" id="A0AAE4BV93"/>
<evidence type="ECO:0000256" key="1">
    <source>
        <dbReference type="SAM" id="Phobius"/>
    </source>
</evidence>
<comment type="caution">
    <text evidence="2">The sequence shown here is derived from an EMBL/GenBank/DDBJ whole genome shotgun (WGS) entry which is preliminary data.</text>
</comment>
<keyword evidence="1" id="KW-0472">Membrane</keyword>
<organism evidence="2 3">
    <name type="scientific">Aureibacter tunicatorum</name>
    <dbReference type="NCBI Taxonomy" id="866807"/>
    <lineage>
        <taxon>Bacteria</taxon>
        <taxon>Pseudomonadati</taxon>
        <taxon>Bacteroidota</taxon>
        <taxon>Cytophagia</taxon>
        <taxon>Cytophagales</taxon>
        <taxon>Persicobacteraceae</taxon>
        <taxon>Aureibacter</taxon>
    </lineage>
</organism>
<dbReference type="RefSeq" id="WP_309942595.1">
    <property type="nucleotide sequence ID" value="NZ_AP025308.1"/>
</dbReference>
<proteinExistence type="predicted"/>
<protein>
    <submittedName>
        <fullName evidence="2">Uncharacterized protein</fullName>
    </submittedName>
</protein>